<dbReference type="SUPFAM" id="SSF55545">
    <property type="entry name" value="beta-N-acetylhexosaminidase-like domain"/>
    <property type="match status" value="1"/>
</dbReference>
<dbReference type="EC" id="3.2.1.52" evidence="3"/>
<dbReference type="PRINTS" id="PR00738">
    <property type="entry name" value="GLHYDRLASE20"/>
</dbReference>
<dbReference type="InterPro" id="IPR008965">
    <property type="entry name" value="CBM2/CBM3_carb-bd_dom_sf"/>
</dbReference>
<evidence type="ECO:0000259" key="9">
    <source>
        <dbReference type="SMART" id="SM01081"/>
    </source>
</evidence>
<evidence type="ECO:0000256" key="5">
    <source>
        <dbReference type="ARBA" id="ARBA00023295"/>
    </source>
</evidence>
<dbReference type="InterPro" id="IPR014756">
    <property type="entry name" value="Ig_E-set"/>
</dbReference>
<dbReference type="Gene3D" id="2.60.40.290">
    <property type="match status" value="1"/>
</dbReference>
<evidence type="ECO:0000256" key="1">
    <source>
        <dbReference type="ARBA" id="ARBA00001231"/>
    </source>
</evidence>
<proteinExistence type="inferred from homology"/>
<dbReference type="InterPro" id="IPR029018">
    <property type="entry name" value="Hex-like_dom2"/>
</dbReference>
<evidence type="ECO:0000313" key="10">
    <source>
        <dbReference type="EMBL" id="GAA5191229.1"/>
    </source>
</evidence>
<dbReference type="InterPro" id="IPR015882">
    <property type="entry name" value="HEX_bac_N"/>
</dbReference>
<dbReference type="InterPro" id="IPR012291">
    <property type="entry name" value="CBM2_carb-bd_dom_sf"/>
</dbReference>
<evidence type="ECO:0000256" key="4">
    <source>
        <dbReference type="ARBA" id="ARBA00022801"/>
    </source>
</evidence>
<dbReference type="SMART" id="SM01081">
    <property type="entry name" value="CHB_HEX"/>
    <property type="match status" value="1"/>
</dbReference>
<dbReference type="EMBL" id="BAABLF010000010">
    <property type="protein sequence ID" value="GAA5191229.1"/>
    <property type="molecule type" value="Genomic_DNA"/>
</dbReference>
<keyword evidence="11" id="KW-1185">Reference proteome</keyword>
<dbReference type="Gene3D" id="3.20.20.80">
    <property type="entry name" value="Glycosidases"/>
    <property type="match status" value="1"/>
</dbReference>
<dbReference type="InterPro" id="IPR017853">
    <property type="entry name" value="GH"/>
</dbReference>
<dbReference type="Pfam" id="PF00728">
    <property type="entry name" value="Glyco_hydro_20"/>
    <property type="match status" value="1"/>
</dbReference>
<evidence type="ECO:0000256" key="7">
    <source>
        <dbReference type="ARBA" id="ARBA00033000"/>
    </source>
</evidence>
<dbReference type="CDD" id="cd02847">
    <property type="entry name" value="E_set_Chitobiase_C"/>
    <property type="match status" value="1"/>
</dbReference>
<dbReference type="SUPFAM" id="SSF81296">
    <property type="entry name" value="E set domains"/>
    <property type="match status" value="1"/>
</dbReference>
<gene>
    <name evidence="10" type="ORF">GCM10025772_17570</name>
</gene>
<dbReference type="Pfam" id="PF03174">
    <property type="entry name" value="CHB_HEX_C"/>
    <property type="match status" value="1"/>
</dbReference>
<evidence type="ECO:0000256" key="3">
    <source>
        <dbReference type="ARBA" id="ARBA00012663"/>
    </source>
</evidence>
<organism evidence="10 11">
    <name type="scientific">Ferrimonas gelatinilytica</name>
    <dbReference type="NCBI Taxonomy" id="1255257"/>
    <lineage>
        <taxon>Bacteria</taxon>
        <taxon>Pseudomonadati</taxon>
        <taxon>Pseudomonadota</taxon>
        <taxon>Gammaproteobacteria</taxon>
        <taxon>Alteromonadales</taxon>
        <taxon>Ferrimonadaceae</taxon>
        <taxon>Ferrimonas</taxon>
    </lineage>
</organism>
<comment type="caution">
    <text evidence="10">The sequence shown here is derived from an EMBL/GenBank/DDBJ whole genome shotgun (WGS) entry which is preliminary data.</text>
</comment>
<evidence type="ECO:0000256" key="8">
    <source>
        <dbReference type="SAM" id="SignalP"/>
    </source>
</evidence>
<dbReference type="InterPro" id="IPR013783">
    <property type="entry name" value="Ig-like_fold"/>
</dbReference>
<keyword evidence="5" id="KW-0326">Glycosidase</keyword>
<dbReference type="Pfam" id="PF02838">
    <property type="entry name" value="Glyco_hydro_20b"/>
    <property type="match status" value="1"/>
</dbReference>
<feature type="signal peptide" evidence="8">
    <location>
        <begin position="1"/>
        <end position="20"/>
    </location>
</feature>
<dbReference type="PANTHER" id="PTHR22600">
    <property type="entry name" value="BETA-HEXOSAMINIDASE"/>
    <property type="match status" value="1"/>
</dbReference>
<accession>A0ABP9S4E6</accession>
<name>A0ABP9S4E6_9GAMM</name>
<dbReference type="Gene3D" id="2.60.40.10">
    <property type="entry name" value="Immunoglobulins"/>
    <property type="match status" value="1"/>
</dbReference>
<keyword evidence="8" id="KW-0732">Signal</keyword>
<dbReference type="InterPro" id="IPR015883">
    <property type="entry name" value="Glyco_hydro_20_cat"/>
</dbReference>
<dbReference type="Pfam" id="PF03173">
    <property type="entry name" value="CHB_HEX"/>
    <property type="match status" value="1"/>
</dbReference>
<evidence type="ECO:0000256" key="6">
    <source>
        <dbReference type="ARBA" id="ARBA00030512"/>
    </source>
</evidence>
<feature type="domain" description="Chitobiase/beta-hexosaminidases N-terminal" evidence="9">
    <location>
        <begin position="36"/>
        <end position="201"/>
    </location>
</feature>
<dbReference type="InterPro" id="IPR004866">
    <property type="entry name" value="CHB/HEX_N_dom"/>
</dbReference>
<protein>
    <recommendedName>
        <fullName evidence="3">beta-N-acetylhexosaminidase</fullName>
        <ecNumber evidence="3">3.2.1.52</ecNumber>
    </recommendedName>
    <alternativeName>
        <fullName evidence="6">Beta-N-acetylhexosaminidase</fullName>
    </alternativeName>
    <alternativeName>
        <fullName evidence="7">N-acetyl-beta-glucosaminidase</fullName>
    </alternativeName>
</protein>
<dbReference type="PROSITE" id="PS51257">
    <property type="entry name" value="PROKAR_LIPOPROTEIN"/>
    <property type="match status" value="1"/>
</dbReference>
<dbReference type="SUPFAM" id="SSF51445">
    <property type="entry name" value="(Trans)glycosidases"/>
    <property type="match status" value="1"/>
</dbReference>
<reference evidence="11" key="1">
    <citation type="journal article" date="2019" name="Int. J. Syst. Evol. Microbiol.">
        <title>The Global Catalogue of Microorganisms (GCM) 10K type strain sequencing project: providing services to taxonomists for standard genome sequencing and annotation.</title>
        <authorList>
            <consortium name="The Broad Institute Genomics Platform"/>
            <consortium name="The Broad Institute Genome Sequencing Center for Infectious Disease"/>
            <person name="Wu L."/>
            <person name="Ma J."/>
        </authorList>
    </citation>
    <scope>NUCLEOTIDE SEQUENCE [LARGE SCALE GENOMIC DNA]</scope>
    <source>
        <strain evidence="11">JCM 18720</strain>
    </source>
</reference>
<dbReference type="Gene3D" id="3.30.379.10">
    <property type="entry name" value="Chitobiase/beta-hexosaminidase domain 2-like"/>
    <property type="match status" value="1"/>
</dbReference>
<evidence type="ECO:0000313" key="11">
    <source>
        <dbReference type="Proteomes" id="UP001501600"/>
    </source>
</evidence>
<keyword evidence="4" id="KW-0378">Hydrolase</keyword>
<evidence type="ECO:0000256" key="2">
    <source>
        <dbReference type="ARBA" id="ARBA00006285"/>
    </source>
</evidence>
<dbReference type="PANTHER" id="PTHR22600:SF57">
    <property type="entry name" value="BETA-N-ACETYLHEXOSAMINIDASE"/>
    <property type="match status" value="1"/>
</dbReference>
<dbReference type="InterPro" id="IPR025705">
    <property type="entry name" value="Beta_hexosaminidase_sua/sub"/>
</dbReference>
<feature type="chain" id="PRO_5045628724" description="beta-N-acetylhexosaminidase" evidence="8">
    <location>
        <begin position="21"/>
        <end position="868"/>
    </location>
</feature>
<comment type="catalytic activity">
    <reaction evidence="1">
        <text>Hydrolysis of terminal non-reducing N-acetyl-D-hexosamine residues in N-acetyl-beta-D-hexosaminides.</text>
        <dbReference type="EC" id="3.2.1.52"/>
    </reaction>
</comment>
<dbReference type="InterPro" id="IPR004867">
    <property type="entry name" value="CHB_C_dom"/>
</dbReference>
<dbReference type="SUPFAM" id="SSF49384">
    <property type="entry name" value="Carbohydrate-binding domain"/>
    <property type="match status" value="1"/>
</dbReference>
<dbReference type="RefSeq" id="WP_345316687.1">
    <property type="nucleotide sequence ID" value="NZ_BAABLF010000010.1"/>
</dbReference>
<dbReference type="Proteomes" id="UP001501600">
    <property type="component" value="Unassembled WGS sequence"/>
</dbReference>
<sequence>MLLRAAFCSGLLLLAGCQQASEPTSDSTLSAAQVADQLSIQYQVLDNQPDEGCDPGKADGHCYRVRLSLTPETHPLPATGWSIVLSQVSYIQGIEGPLELTHINGDLHRLSPGPGFTGLAPGEQLDLELRANFWSVSEFDAIPNYLLEWRDDPAVVIASTREQRDAETGLWQLPHVVPMTDREQQLKRTDQDNVPLADAAQLYARYQELTSRSEAASKAPEFGLIPTPVSLTPSEGESLPLSRGWTLTSNDFHHLDAALDRLSLLGFEPSEQGSAILLERAADLPESAYRLSIDSDGIRILASSDSGAFYGLQSLAGLIRLGRDTLPAVEIEDAPRYPYRGLHLDLARNFVASSELETLMDQMAAYKLNKLHLHLADDEGWRLAIPGLPELTEIGAYRCADLSEQDCLQPQLGAGTERNSPVNGYFSRERFIELLRYAQARHIEVIPSLDMPGHARAAVVAMERRFEALSAAGQAEAANQYRLLDPTDTTEYLSIQYYRDNTLNPCIDSSYAFIGKVLDEVKAMYDEAGVALPLYHIGADETEKAWYASPACAALIASTPELDNLHQLTGYFLKRVTAQLKERGIAAGGWSDGLEEAASQLEGGITSYAWGVLAWEGHHQVHRQLKRGWDVVLSTPDALYLDFPYVADPLETGYYWGARQIDSHKVFSLQPDNLPVHAEYWLDRMGNPFVAADPEPLAGERILGIQAQLWTETVRDPELVHYKLFPRLLAVAERAWHRAEWELDYRPGQSYGPDTDQFTEKDALKGDWQRFAHLLGQQELAKLDRAGIFYRIPTVGAQIRNGQLEALGLYPGLALEYRTEGGQWQPFDQPVAVKGQVAVRARSADGLRPGRSLTLEAEGPQRLAQGAQ</sequence>
<comment type="similarity">
    <text evidence="2">Belongs to the glycosyl hydrolase 20 family.</text>
</comment>